<keyword evidence="5" id="KW-0539">Nucleus</keyword>
<dbReference type="SMART" id="SM00432">
    <property type="entry name" value="MADS"/>
    <property type="match status" value="1"/>
</dbReference>
<comment type="caution">
    <text evidence="9">The sequence shown here is derived from an EMBL/GenBank/DDBJ whole genome shotgun (WGS) entry which is preliminary data.</text>
</comment>
<accession>A0ABD3BBD8</accession>
<feature type="region of interest" description="Disordered" evidence="7">
    <location>
        <begin position="1"/>
        <end position="61"/>
    </location>
</feature>
<feature type="compositionally biased region" description="Basic residues" evidence="7">
    <location>
        <begin position="37"/>
        <end position="48"/>
    </location>
</feature>
<organism evidence="9 10">
    <name type="scientific">Castilleja foliolosa</name>
    <dbReference type="NCBI Taxonomy" id="1961234"/>
    <lineage>
        <taxon>Eukaryota</taxon>
        <taxon>Viridiplantae</taxon>
        <taxon>Streptophyta</taxon>
        <taxon>Embryophyta</taxon>
        <taxon>Tracheophyta</taxon>
        <taxon>Spermatophyta</taxon>
        <taxon>Magnoliopsida</taxon>
        <taxon>eudicotyledons</taxon>
        <taxon>Gunneridae</taxon>
        <taxon>Pentapetalae</taxon>
        <taxon>asterids</taxon>
        <taxon>lamiids</taxon>
        <taxon>Lamiales</taxon>
        <taxon>Orobanchaceae</taxon>
        <taxon>Pedicularideae</taxon>
        <taxon>Castillejinae</taxon>
        <taxon>Castilleja</taxon>
    </lineage>
</organism>
<dbReference type="Gene3D" id="3.40.1810.10">
    <property type="entry name" value="Transcription factor, MADS-box"/>
    <property type="match status" value="1"/>
</dbReference>
<keyword evidence="3" id="KW-0238">DNA-binding</keyword>
<feature type="region of interest" description="Disordered" evidence="7">
    <location>
        <begin position="346"/>
        <end position="394"/>
    </location>
</feature>
<keyword evidence="4" id="KW-0804">Transcription</keyword>
<reference evidence="10" key="1">
    <citation type="journal article" date="2024" name="IScience">
        <title>Strigolactones Initiate the Formation of Haustorium-like Structures in Castilleja.</title>
        <authorList>
            <person name="Buerger M."/>
            <person name="Peterson D."/>
            <person name="Chory J."/>
        </authorList>
    </citation>
    <scope>NUCLEOTIDE SEQUENCE [LARGE SCALE GENOMIC DNA]</scope>
</reference>
<dbReference type="InterPro" id="IPR002100">
    <property type="entry name" value="TF_MADSbox"/>
</dbReference>
<dbReference type="SUPFAM" id="SSF55455">
    <property type="entry name" value="SRF-like"/>
    <property type="match status" value="1"/>
</dbReference>
<feature type="coiled-coil region" evidence="6">
    <location>
        <begin position="136"/>
        <end position="205"/>
    </location>
</feature>
<dbReference type="CDD" id="cd00265">
    <property type="entry name" value="MADS_MEF2_like"/>
    <property type="match status" value="1"/>
</dbReference>
<feature type="region of interest" description="Disordered" evidence="7">
    <location>
        <begin position="210"/>
        <end position="232"/>
    </location>
</feature>
<dbReference type="PANTHER" id="PTHR11945">
    <property type="entry name" value="MADS BOX PROTEIN"/>
    <property type="match status" value="1"/>
</dbReference>
<dbReference type="AlphaFoldDB" id="A0ABD3BBD8"/>
<evidence type="ECO:0000313" key="9">
    <source>
        <dbReference type="EMBL" id="KAL3614386.1"/>
    </source>
</evidence>
<sequence>MDSLYQQNNPSDDNNDPSKNNNNDDPSKNNNNDDPPKKRHSKKGKGRQKIPMERIESETSRKVTFTKRRNGLFKKASELHTLCDADNAFVVYSPSNKAHSFGAPNIKTVTDRFLNVVGLGGTGRNQMPPPRNNSIARQRNIELTNLERQLEDEKRKKKEHDMLRKANPNKIGYPPNLDLLNSDQLQTLKDNLMGLKNALNTLINDAADKGVHPGAGSGGPGVGQPMDPNAQGLSSYNMAGQFYYGHMLNNMDPFVPDGALNNYQAPFDFGGNNNNNPNGGFMNDARAGYYNDPDALFFPDMLTNSPGYVNPYDTTVNNNNEYQLPPLPNDHEAGSSNPVFPYNFGYPNDEVPNENDTRSANADGVDGEGGGGGAQGNARDEWGGSNFNNFGPGN</sequence>
<evidence type="ECO:0000256" key="2">
    <source>
        <dbReference type="ARBA" id="ARBA00023015"/>
    </source>
</evidence>
<feature type="compositionally biased region" description="Gly residues" evidence="7">
    <location>
        <begin position="213"/>
        <end position="222"/>
    </location>
</feature>
<evidence type="ECO:0000259" key="8">
    <source>
        <dbReference type="PROSITE" id="PS50066"/>
    </source>
</evidence>
<keyword evidence="6" id="KW-0175">Coiled coil</keyword>
<dbReference type="InterPro" id="IPR033896">
    <property type="entry name" value="MEF2-like_N"/>
</dbReference>
<name>A0ABD3BBD8_9LAMI</name>
<feature type="compositionally biased region" description="Low complexity" evidence="7">
    <location>
        <begin position="383"/>
        <end position="394"/>
    </location>
</feature>
<keyword evidence="10" id="KW-1185">Reference proteome</keyword>
<evidence type="ECO:0000256" key="6">
    <source>
        <dbReference type="SAM" id="Coils"/>
    </source>
</evidence>
<dbReference type="Pfam" id="PF00319">
    <property type="entry name" value="SRF-TF"/>
    <property type="match status" value="1"/>
</dbReference>
<dbReference type="GO" id="GO:0003677">
    <property type="term" value="F:DNA binding"/>
    <property type="evidence" value="ECO:0007669"/>
    <property type="project" value="UniProtKB-KW"/>
</dbReference>
<dbReference type="GO" id="GO:0005634">
    <property type="term" value="C:nucleus"/>
    <property type="evidence" value="ECO:0007669"/>
    <property type="project" value="UniProtKB-SubCell"/>
</dbReference>
<evidence type="ECO:0000256" key="3">
    <source>
        <dbReference type="ARBA" id="ARBA00023125"/>
    </source>
</evidence>
<dbReference type="PRINTS" id="PR00404">
    <property type="entry name" value="MADSDOMAIN"/>
</dbReference>
<evidence type="ECO:0000256" key="5">
    <source>
        <dbReference type="ARBA" id="ARBA00023242"/>
    </source>
</evidence>
<dbReference type="EMBL" id="JAVIJP010000107">
    <property type="protein sequence ID" value="KAL3614386.1"/>
    <property type="molecule type" value="Genomic_DNA"/>
</dbReference>
<feature type="compositionally biased region" description="Basic and acidic residues" evidence="7">
    <location>
        <begin position="50"/>
        <end position="61"/>
    </location>
</feature>
<comment type="subcellular location">
    <subcellularLocation>
        <location evidence="1">Nucleus</location>
    </subcellularLocation>
</comment>
<dbReference type="Proteomes" id="UP001632038">
    <property type="component" value="Unassembled WGS sequence"/>
</dbReference>
<dbReference type="PROSITE" id="PS50066">
    <property type="entry name" value="MADS_BOX_2"/>
    <property type="match status" value="1"/>
</dbReference>
<protein>
    <recommendedName>
        <fullName evidence="8">MADS-box domain-containing protein</fullName>
    </recommendedName>
</protein>
<evidence type="ECO:0000256" key="1">
    <source>
        <dbReference type="ARBA" id="ARBA00004123"/>
    </source>
</evidence>
<keyword evidence="2" id="KW-0805">Transcription regulation</keyword>
<proteinExistence type="predicted"/>
<feature type="domain" description="MADS-box" evidence="8">
    <location>
        <begin position="45"/>
        <end position="105"/>
    </location>
</feature>
<dbReference type="InterPro" id="IPR036879">
    <property type="entry name" value="TF_MADSbox_sf"/>
</dbReference>
<gene>
    <name evidence="9" type="ORF">CASFOL_042460</name>
</gene>
<evidence type="ECO:0000313" key="10">
    <source>
        <dbReference type="Proteomes" id="UP001632038"/>
    </source>
</evidence>
<feature type="compositionally biased region" description="Low complexity" evidence="7">
    <location>
        <begin position="8"/>
        <end position="33"/>
    </location>
</feature>
<evidence type="ECO:0000256" key="4">
    <source>
        <dbReference type="ARBA" id="ARBA00023163"/>
    </source>
</evidence>
<evidence type="ECO:0000256" key="7">
    <source>
        <dbReference type="SAM" id="MobiDB-lite"/>
    </source>
</evidence>
<dbReference type="PANTHER" id="PTHR11945:SF629">
    <property type="entry name" value="OS02G0164450 PROTEIN"/>
    <property type="match status" value="1"/>
</dbReference>